<evidence type="ECO:0000313" key="3">
    <source>
        <dbReference type="EMBL" id="SVC13054.1"/>
    </source>
</evidence>
<dbReference type="Pfam" id="PF01521">
    <property type="entry name" value="Fe-S_biosyn"/>
    <property type="match status" value="1"/>
</dbReference>
<organism evidence="3">
    <name type="scientific">marine metagenome</name>
    <dbReference type="NCBI Taxonomy" id="408172"/>
    <lineage>
        <taxon>unclassified sequences</taxon>
        <taxon>metagenomes</taxon>
        <taxon>ecological metagenomes</taxon>
    </lineage>
</organism>
<dbReference type="InterPro" id="IPR000361">
    <property type="entry name" value="ATAP_core_dom"/>
</dbReference>
<proteinExistence type="inferred from homology"/>
<dbReference type="InterPro" id="IPR016092">
    <property type="entry name" value="ATAP"/>
</dbReference>
<evidence type="ECO:0000256" key="1">
    <source>
        <dbReference type="ARBA" id="ARBA00006718"/>
    </source>
</evidence>
<feature type="domain" description="Core" evidence="2">
    <location>
        <begin position="15"/>
        <end position="107"/>
    </location>
</feature>
<dbReference type="Gene3D" id="2.60.300.12">
    <property type="entry name" value="HesB-like domain"/>
    <property type="match status" value="1"/>
</dbReference>
<evidence type="ECO:0000259" key="2">
    <source>
        <dbReference type="Pfam" id="PF01521"/>
    </source>
</evidence>
<reference evidence="3" key="1">
    <citation type="submission" date="2018-05" db="EMBL/GenBank/DDBJ databases">
        <authorList>
            <person name="Lanie J.A."/>
            <person name="Ng W.-L."/>
            <person name="Kazmierczak K.M."/>
            <person name="Andrzejewski T.M."/>
            <person name="Davidsen T.M."/>
            <person name="Wayne K.J."/>
            <person name="Tettelin H."/>
            <person name="Glass J.I."/>
            <person name="Rusch D."/>
            <person name="Podicherti R."/>
            <person name="Tsui H.-C.T."/>
            <person name="Winkler M.E."/>
        </authorList>
    </citation>
    <scope>NUCLEOTIDE SEQUENCE</scope>
</reference>
<dbReference type="AlphaFoldDB" id="A0A382JKV4"/>
<dbReference type="InterPro" id="IPR035903">
    <property type="entry name" value="HesB-like_dom_sf"/>
</dbReference>
<dbReference type="GO" id="GO:0051537">
    <property type="term" value="F:2 iron, 2 sulfur cluster binding"/>
    <property type="evidence" value="ECO:0007669"/>
    <property type="project" value="TreeGrafter"/>
</dbReference>
<dbReference type="PANTHER" id="PTHR10072">
    <property type="entry name" value="IRON-SULFUR CLUSTER ASSEMBLY PROTEIN"/>
    <property type="match status" value="1"/>
</dbReference>
<dbReference type="NCBIfam" id="TIGR00049">
    <property type="entry name" value="iron-sulfur cluster assembly accessory protein"/>
    <property type="match status" value="1"/>
</dbReference>
<dbReference type="GO" id="GO:0005737">
    <property type="term" value="C:cytoplasm"/>
    <property type="evidence" value="ECO:0007669"/>
    <property type="project" value="TreeGrafter"/>
</dbReference>
<dbReference type="GO" id="GO:0016226">
    <property type="term" value="P:iron-sulfur cluster assembly"/>
    <property type="evidence" value="ECO:0007669"/>
    <property type="project" value="InterPro"/>
</dbReference>
<dbReference type="SUPFAM" id="SSF89360">
    <property type="entry name" value="HesB-like domain"/>
    <property type="match status" value="1"/>
</dbReference>
<dbReference type="InterPro" id="IPR050322">
    <property type="entry name" value="Fe-S_cluster_asmbl/transfer"/>
</dbReference>
<accession>A0A382JKV4</accession>
<dbReference type="EMBL" id="UINC01075152">
    <property type="protein sequence ID" value="SVC13054.1"/>
    <property type="molecule type" value="Genomic_DNA"/>
</dbReference>
<gene>
    <name evidence="3" type="ORF">METZ01_LOCUS265908</name>
</gene>
<protein>
    <recommendedName>
        <fullName evidence="2">Core domain-containing protein</fullName>
    </recommendedName>
</protein>
<sequence length="126" mass="13335">MTTEQNTRNVIDERELTVTKAARAKITELIQNAEAEINSVRVFVSGGGCNGMEYGMTFADSSEPRDSILEEGESFRMVIDPLALAYMQGAEIDYSEDGANASFVFNNVFKAVGGSGACGGCGGAGF</sequence>
<comment type="similarity">
    <text evidence="1">Belongs to the HesB/IscA family.</text>
</comment>
<name>A0A382JKV4_9ZZZZ</name>
<dbReference type="PANTHER" id="PTHR10072:SF41">
    <property type="entry name" value="IRON-SULFUR CLUSTER ASSEMBLY 1 HOMOLOG, MITOCHONDRIAL"/>
    <property type="match status" value="1"/>
</dbReference>